<reference evidence="1 2" key="1">
    <citation type="submission" date="2015-11" db="EMBL/GenBank/DDBJ databases">
        <title>Genomic analysis of 38 Legionella species identifies large and diverse effector repertoires.</title>
        <authorList>
            <person name="Burstein D."/>
            <person name="Amaro F."/>
            <person name="Zusman T."/>
            <person name="Lifshitz Z."/>
            <person name="Cohen O."/>
            <person name="Gilbert J.A."/>
            <person name="Pupko T."/>
            <person name="Shuman H.A."/>
            <person name="Segal G."/>
        </authorList>
    </citation>
    <scope>NUCLEOTIDE SEQUENCE [LARGE SCALE GENOMIC DNA]</scope>
    <source>
        <strain evidence="1 2">WA-270A-C2</strain>
    </source>
</reference>
<dbReference type="PATRIC" id="fig|458.5.peg.1739"/>
<keyword evidence="2" id="KW-1185">Reference proteome</keyword>
<evidence type="ECO:0000313" key="1">
    <source>
        <dbReference type="EMBL" id="KTD46742.1"/>
    </source>
</evidence>
<name>A0A0W0XQN5_9GAMM</name>
<dbReference type="EMBL" id="LNYT01000020">
    <property type="protein sequence ID" value="KTD46742.1"/>
    <property type="molecule type" value="Genomic_DNA"/>
</dbReference>
<evidence type="ECO:0000313" key="2">
    <source>
        <dbReference type="Proteomes" id="UP000054608"/>
    </source>
</evidence>
<dbReference type="STRING" id="458.Lrub_1664"/>
<organism evidence="1 2">
    <name type="scientific">Legionella rubrilucens</name>
    <dbReference type="NCBI Taxonomy" id="458"/>
    <lineage>
        <taxon>Bacteria</taxon>
        <taxon>Pseudomonadati</taxon>
        <taxon>Pseudomonadota</taxon>
        <taxon>Gammaproteobacteria</taxon>
        <taxon>Legionellales</taxon>
        <taxon>Legionellaceae</taxon>
        <taxon>Legionella</taxon>
    </lineage>
</organism>
<comment type="caution">
    <text evidence="1">The sequence shown here is derived from an EMBL/GenBank/DDBJ whole genome shotgun (WGS) entry which is preliminary data.</text>
</comment>
<dbReference type="AlphaFoldDB" id="A0A0W0XQN5"/>
<dbReference type="Proteomes" id="UP000054608">
    <property type="component" value="Unassembled WGS sequence"/>
</dbReference>
<dbReference type="OrthoDB" id="9902278at2"/>
<proteinExistence type="predicted"/>
<accession>A0A0W0XQN5</accession>
<sequence length="141" mass="15788">MFFTAANRLHPQAQQAITHVLQKIDEHSWLLKDVLPAKEAEIKIQALSLLKQAFKRLERQEVCIADVIHRWAASLRFITLPGTASQPAASRHRHLFHQTDDPAGTMAFVKTLMSDYGHVLLKSPSPTVPGARNDAMPGYDI</sequence>
<protein>
    <submittedName>
        <fullName evidence="1">Uncharacterized protein</fullName>
    </submittedName>
</protein>
<dbReference type="RefSeq" id="WP_058531753.1">
    <property type="nucleotide sequence ID" value="NZ_CAAAIN010000005.1"/>
</dbReference>
<gene>
    <name evidence="1" type="ORF">Lrub_1664</name>
</gene>